<accession>A0A6F9E284</accession>
<evidence type="ECO:0000313" key="7">
    <source>
        <dbReference type="EMBL" id="CAB3390358.1"/>
    </source>
</evidence>
<gene>
    <name evidence="7" type="ORF">COOX1_0368</name>
</gene>
<dbReference type="InterPro" id="IPR010095">
    <property type="entry name" value="Cas12f1-like_TNB"/>
</dbReference>
<dbReference type="GO" id="GO:0003677">
    <property type="term" value="F:DNA binding"/>
    <property type="evidence" value="ECO:0007669"/>
    <property type="project" value="UniProtKB-KW"/>
</dbReference>
<evidence type="ECO:0000259" key="6">
    <source>
        <dbReference type="Pfam" id="PF07282"/>
    </source>
</evidence>
<comment type="similarity">
    <text evidence="1">In the C-terminal section; belongs to the transposase 35 family.</text>
</comment>
<sequence length="188" mass="21509">MDAPGWFRRYETKLVWEMRKLSRKKRFSRNWQKQKARIQRLHAHIANARRDFLHKTSTAISKTHAMVFVEELRIQKMSKSAKGTKENPGKNVRAKSGLNKAILDQGWFTFQTFLGYKLHWSGGWLGTVPAPYTSQTCPVPECGHVSQANRPTQSKFRCEQCRYEGNADTVGAMNILRAGLARIACSPV</sequence>
<dbReference type="Pfam" id="PF01385">
    <property type="entry name" value="OrfB_IS605"/>
    <property type="match status" value="1"/>
</dbReference>
<name>A0A6F9E284_9BACL</name>
<keyword evidence="4" id="KW-0233">DNA recombination</keyword>
<keyword evidence="3" id="KW-0238">DNA-binding</keyword>
<dbReference type="GO" id="GO:0032196">
    <property type="term" value="P:transposition"/>
    <property type="evidence" value="ECO:0007669"/>
    <property type="project" value="UniProtKB-KW"/>
</dbReference>
<dbReference type="RefSeq" id="WP_232059794.1">
    <property type="nucleotide sequence ID" value="NZ_CP047971.1"/>
</dbReference>
<dbReference type="EMBL" id="LR792683">
    <property type="protein sequence ID" value="CAB3390358.1"/>
    <property type="molecule type" value="Genomic_DNA"/>
</dbReference>
<feature type="domain" description="Cas12f1-like TNB" evidence="6">
    <location>
        <begin position="107"/>
        <end position="175"/>
    </location>
</feature>
<feature type="domain" description="Probable transposase IS891/IS1136/IS1341" evidence="5">
    <location>
        <begin position="14"/>
        <end position="80"/>
    </location>
</feature>
<organism evidence="7 8">
    <name type="scientific">Kyrpidia spormannii</name>
    <dbReference type="NCBI Taxonomy" id="2055160"/>
    <lineage>
        <taxon>Bacteria</taxon>
        <taxon>Bacillati</taxon>
        <taxon>Bacillota</taxon>
        <taxon>Bacilli</taxon>
        <taxon>Bacillales</taxon>
        <taxon>Alicyclobacillaceae</taxon>
        <taxon>Kyrpidia</taxon>
    </lineage>
</organism>
<dbReference type="NCBIfam" id="NF040570">
    <property type="entry name" value="guided_TnpB"/>
    <property type="match status" value="1"/>
</dbReference>
<dbReference type="Proteomes" id="UP000502196">
    <property type="component" value="Chromosome"/>
</dbReference>
<evidence type="ECO:0000313" key="8">
    <source>
        <dbReference type="Proteomes" id="UP000502196"/>
    </source>
</evidence>
<evidence type="ECO:0000259" key="5">
    <source>
        <dbReference type="Pfam" id="PF01385"/>
    </source>
</evidence>
<dbReference type="InterPro" id="IPR001959">
    <property type="entry name" value="Transposase"/>
</dbReference>
<dbReference type="GO" id="GO:0006310">
    <property type="term" value="P:DNA recombination"/>
    <property type="evidence" value="ECO:0007669"/>
    <property type="project" value="UniProtKB-KW"/>
</dbReference>
<evidence type="ECO:0000256" key="1">
    <source>
        <dbReference type="ARBA" id="ARBA00008761"/>
    </source>
</evidence>
<dbReference type="Pfam" id="PF07282">
    <property type="entry name" value="Cas12f1-like_TNB"/>
    <property type="match status" value="1"/>
</dbReference>
<protein>
    <submittedName>
        <fullName evidence="7">Transposase</fullName>
    </submittedName>
</protein>
<dbReference type="AlphaFoldDB" id="A0A6F9E284"/>
<evidence type="ECO:0000256" key="4">
    <source>
        <dbReference type="ARBA" id="ARBA00023172"/>
    </source>
</evidence>
<reference evidence="7 8" key="1">
    <citation type="submission" date="2020-04" db="EMBL/GenBank/DDBJ databases">
        <authorList>
            <person name="Hogendoorn C."/>
        </authorList>
    </citation>
    <scope>NUCLEOTIDE SEQUENCE [LARGE SCALE GENOMIC DNA]</scope>
    <source>
        <strain evidence="7">COOX1</strain>
    </source>
</reference>
<evidence type="ECO:0000256" key="2">
    <source>
        <dbReference type="ARBA" id="ARBA00022578"/>
    </source>
</evidence>
<keyword evidence="2" id="KW-0815">Transposition</keyword>
<proteinExistence type="inferred from homology"/>
<evidence type="ECO:0000256" key="3">
    <source>
        <dbReference type="ARBA" id="ARBA00023125"/>
    </source>
</evidence>